<dbReference type="Gene3D" id="3.40.50.150">
    <property type="entry name" value="Vaccinia Virus protein VP39"/>
    <property type="match status" value="1"/>
</dbReference>
<feature type="domain" description="Methyltransferase type 11" evidence="1">
    <location>
        <begin position="62"/>
        <end position="109"/>
    </location>
</feature>
<evidence type="ECO:0000259" key="1">
    <source>
        <dbReference type="Pfam" id="PF08241"/>
    </source>
</evidence>
<evidence type="ECO:0000313" key="3">
    <source>
        <dbReference type="Proteomes" id="UP000033035"/>
    </source>
</evidence>
<dbReference type="SUPFAM" id="SSF53335">
    <property type="entry name" value="S-adenosyl-L-methionine-dependent methyltransferases"/>
    <property type="match status" value="1"/>
</dbReference>
<accession>A0A0F5IRY6</accession>
<dbReference type="CDD" id="cd02440">
    <property type="entry name" value="AdoMet_MTases"/>
    <property type="match status" value="1"/>
</dbReference>
<dbReference type="InterPro" id="IPR013216">
    <property type="entry name" value="Methyltransf_11"/>
</dbReference>
<proteinExistence type="predicted"/>
<dbReference type="AlphaFoldDB" id="A0A0F5IRY6"/>
<dbReference type="GO" id="GO:0008757">
    <property type="term" value="F:S-adenosylmethionine-dependent methyltransferase activity"/>
    <property type="evidence" value="ECO:0007669"/>
    <property type="project" value="InterPro"/>
</dbReference>
<dbReference type="RefSeq" id="WP_081693375.1">
    <property type="nucleotide sequence ID" value="NZ_AUAE01000042.1"/>
</dbReference>
<protein>
    <recommendedName>
        <fullName evidence="1">Methyltransferase type 11 domain-containing protein</fullName>
    </recommendedName>
</protein>
<sequence>MKKYDLLRRILITRNVRKQVPIYMARENVLHCLHLGCGANQIPGWLNTDILVPVRGEKIYLDATKPYPFADKSFDYIFSEHMFEHLSLKDATGMLLECRRVLKENGVLRITLPDMGFLLDMYFHPEKYREYLKWCTKKFLPEVEELFPGKYPEVFVINNFYRDWGHQMIYDYKTLEMLLRKCGYKKIKRCEVGESEHVTLRGIEKHDEVNFPGLTRLESMVVEASY</sequence>
<name>A0A0F5IRY6_9BACT</name>
<keyword evidence="3" id="KW-1185">Reference proteome</keyword>
<dbReference type="InterPro" id="IPR029063">
    <property type="entry name" value="SAM-dependent_MTases_sf"/>
</dbReference>
<reference evidence="2 3" key="1">
    <citation type="submission" date="2013-04" db="EMBL/GenBank/DDBJ databases">
        <title>The Genome Sequence of Parabacteroides gordonii DSM 23371.</title>
        <authorList>
            <consortium name="The Broad Institute Genomics Platform"/>
            <person name="Earl A."/>
            <person name="Ward D."/>
            <person name="Feldgarden M."/>
            <person name="Gevers D."/>
            <person name="Martens E."/>
            <person name="Sakamoto M."/>
            <person name="Benno Y."/>
            <person name="Suzuki N."/>
            <person name="Matsunaga N."/>
            <person name="Koshihara K."/>
            <person name="Seki M."/>
            <person name="Komiya H."/>
            <person name="Walker B."/>
            <person name="Young S."/>
            <person name="Zeng Q."/>
            <person name="Gargeya S."/>
            <person name="Fitzgerald M."/>
            <person name="Haas B."/>
            <person name="Abouelleil A."/>
            <person name="Allen A.W."/>
            <person name="Alvarado L."/>
            <person name="Arachchi H.M."/>
            <person name="Berlin A.M."/>
            <person name="Chapman S.B."/>
            <person name="Gainer-Dewar J."/>
            <person name="Goldberg J."/>
            <person name="Griggs A."/>
            <person name="Gujja S."/>
            <person name="Hansen M."/>
            <person name="Howarth C."/>
            <person name="Imamovic A."/>
            <person name="Ireland A."/>
            <person name="Larimer J."/>
            <person name="McCowan C."/>
            <person name="Murphy C."/>
            <person name="Pearson M."/>
            <person name="Poon T.W."/>
            <person name="Priest M."/>
            <person name="Roberts A."/>
            <person name="Saif S."/>
            <person name="Shea T."/>
            <person name="Sisk P."/>
            <person name="Sykes S."/>
            <person name="Wortman J."/>
            <person name="Nusbaum C."/>
            <person name="Birren B."/>
        </authorList>
    </citation>
    <scope>NUCLEOTIDE SEQUENCE [LARGE SCALE GENOMIC DNA]</scope>
    <source>
        <strain evidence="2 3">MS-1</strain>
    </source>
</reference>
<dbReference type="STRING" id="1203610.HMPREF1536_04710"/>
<dbReference type="Proteomes" id="UP000033035">
    <property type="component" value="Unassembled WGS sequence"/>
</dbReference>
<organism evidence="2 3">
    <name type="scientific">Parabacteroides gordonii MS-1 = DSM 23371</name>
    <dbReference type="NCBI Taxonomy" id="1203610"/>
    <lineage>
        <taxon>Bacteria</taxon>
        <taxon>Pseudomonadati</taxon>
        <taxon>Bacteroidota</taxon>
        <taxon>Bacteroidia</taxon>
        <taxon>Bacteroidales</taxon>
        <taxon>Tannerellaceae</taxon>
        <taxon>Parabacteroides</taxon>
    </lineage>
</organism>
<dbReference type="HOGENOM" id="CLU_1197859_0_0_10"/>
<gene>
    <name evidence="2" type="ORF">HMPREF1536_04710</name>
</gene>
<evidence type="ECO:0000313" key="2">
    <source>
        <dbReference type="EMBL" id="KKB48248.1"/>
    </source>
</evidence>
<comment type="caution">
    <text evidence="2">The sequence shown here is derived from an EMBL/GenBank/DDBJ whole genome shotgun (WGS) entry which is preliminary data.</text>
</comment>
<dbReference type="EMBL" id="AQHW01000027">
    <property type="protein sequence ID" value="KKB48248.1"/>
    <property type="molecule type" value="Genomic_DNA"/>
</dbReference>
<dbReference type="Pfam" id="PF08241">
    <property type="entry name" value="Methyltransf_11"/>
    <property type="match status" value="1"/>
</dbReference>
<dbReference type="PATRIC" id="fig|1203610.3.peg.4802"/>